<keyword evidence="1" id="KW-0472">Membrane</keyword>
<comment type="caution">
    <text evidence="2">The sequence shown here is derived from an EMBL/GenBank/DDBJ whole genome shotgun (WGS) entry which is preliminary data.</text>
</comment>
<dbReference type="AlphaFoldDB" id="X0WW50"/>
<keyword evidence="1" id="KW-0812">Transmembrane</keyword>
<name>X0WW50_9ZZZZ</name>
<evidence type="ECO:0000256" key="1">
    <source>
        <dbReference type="SAM" id="Phobius"/>
    </source>
</evidence>
<sequence>KLGLILAIGNMAGAYLGAKYGVRWGTRFVRYVLLAAIFFSAAKLTGVFDTLIKFL</sequence>
<protein>
    <submittedName>
        <fullName evidence="2">Uncharacterized protein</fullName>
    </submittedName>
</protein>
<dbReference type="EMBL" id="BARS01032652">
    <property type="protein sequence ID" value="GAG16951.1"/>
    <property type="molecule type" value="Genomic_DNA"/>
</dbReference>
<proteinExistence type="predicted"/>
<evidence type="ECO:0000313" key="2">
    <source>
        <dbReference type="EMBL" id="GAG16951.1"/>
    </source>
</evidence>
<organism evidence="2">
    <name type="scientific">marine sediment metagenome</name>
    <dbReference type="NCBI Taxonomy" id="412755"/>
    <lineage>
        <taxon>unclassified sequences</taxon>
        <taxon>metagenomes</taxon>
        <taxon>ecological metagenomes</taxon>
    </lineage>
</organism>
<feature type="non-terminal residue" evidence="2">
    <location>
        <position position="1"/>
    </location>
</feature>
<reference evidence="2" key="1">
    <citation type="journal article" date="2014" name="Front. Microbiol.">
        <title>High frequency of phylogenetically diverse reductive dehalogenase-homologous genes in deep subseafloor sedimentary metagenomes.</title>
        <authorList>
            <person name="Kawai M."/>
            <person name="Futagami T."/>
            <person name="Toyoda A."/>
            <person name="Takaki Y."/>
            <person name="Nishi S."/>
            <person name="Hori S."/>
            <person name="Arai W."/>
            <person name="Tsubouchi T."/>
            <person name="Morono Y."/>
            <person name="Uchiyama I."/>
            <person name="Ito T."/>
            <person name="Fujiyama A."/>
            <person name="Inagaki F."/>
            <person name="Takami H."/>
        </authorList>
    </citation>
    <scope>NUCLEOTIDE SEQUENCE</scope>
    <source>
        <strain evidence="2">Expedition CK06-06</strain>
    </source>
</reference>
<feature type="transmembrane region" description="Helical" evidence="1">
    <location>
        <begin position="30"/>
        <end position="52"/>
    </location>
</feature>
<gene>
    <name evidence="2" type="ORF">S01H1_50663</name>
</gene>
<keyword evidence="1" id="KW-1133">Transmembrane helix</keyword>
<accession>X0WW50</accession>